<dbReference type="eggNOG" id="COG1287">
    <property type="taxonomic scope" value="Bacteria"/>
</dbReference>
<evidence type="ECO:0000256" key="1">
    <source>
        <dbReference type="SAM" id="Phobius"/>
    </source>
</evidence>
<dbReference type="RefSeq" id="WP_012573578.1">
    <property type="nucleotide sequence ID" value="NC_011565.1"/>
</dbReference>
<dbReference type="AlphaFoldDB" id="B6YRJ5"/>
<dbReference type="HOGENOM" id="CLU_005363_0_0_10"/>
<feature type="transmembrane region" description="Helical" evidence="1">
    <location>
        <begin position="569"/>
        <end position="588"/>
    </location>
</feature>
<dbReference type="InterPro" id="IPR011990">
    <property type="entry name" value="TPR-like_helical_dom_sf"/>
</dbReference>
<proteinExistence type="predicted"/>
<dbReference type="InterPro" id="IPR021280">
    <property type="entry name" value="TMEM260-like"/>
</dbReference>
<name>B6YRJ5_AZOPC</name>
<keyword evidence="1" id="KW-0812">Transmembrane</keyword>
<dbReference type="STRING" id="511995.CFPG_554"/>
<reference evidence="3" key="1">
    <citation type="journal article" date="2008" name="Science">
        <title>Genome of an endosymbiont coupling N2 fixation to cellulolysis within RT protist cells in termite gut.</title>
        <authorList>
            <person name="Hongoh Y."/>
            <person name="Sharma V.K."/>
            <person name="Prakash T."/>
            <person name="Noda S."/>
            <person name="Toh H."/>
            <person name="Taylor T.D."/>
            <person name="Kudo T."/>
            <person name="Sakaki Y."/>
            <person name="Toyoda A."/>
            <person name="Hattori M."/>
            <person name="Ohkuma M."/>
        </authorList>
    </citation>
    <scope>NUCLEOTIDE SEQUENCE [LARGE SCALE GENOMIC DNA]</scope>
</reference>
<dbReference type="PANTHER" id="PTHR16214:SF3">
    <property type="entry name" value="TRANSMEMBRANE PROTEIN 260"/>
    <property type="match status" value="1"/>
</dbReference>
<evidence type="ECO:0000313" key="3">
    <source>
        <dbReference type="Proteomes" id="UP000000723"/>
    </source>
</evidence>
<feature type="transmembrane region" description="Helical" evidence="1">
    <location>
        <begin position="12"/>
        <end position="29"/>
    </location>
</feature>
<feature type="transmembrane region" description="Helical" evidence="1">
    <location>
        <begin position="625"/>
        <end position="649"/>
    </location>
</feature>
<protein>
    <recommendedName>
        <fullName evidence="4">DUF2723 domain-containing protein</fullName>
    </recommendedName>
</protein>
<evidence type="ECO:0000313" key="2">
    <source>
        <dbReference type="EMBL" id="BAG83817.1"/>
    </source>
</evidence>
<feature type="transmembrane region" description="Helical" evidence="1">
    <location>
        <begin position="217"/>
        <end position="236"/>
    </location>
</feature>
<dbReference type="InterPro" id="IPR052724">
    <property type="entry name" value="GT117_domain-containing"/>
</dbReference>
<keyword evidence="1" id="KW-1133">Transmembrane helix</keyword>
<keyword evidence="1" id="KW-0472">Membrane</keyword>
<dbReference type="EMBL" id="AP010656">
    <property type="protein sequence ID" value="BAG83817.1"/>
    <property type="molecule type" value="Genomic_DNA"/>
</dbReference>
<dbReference type="Pfam" id="PF11028">
    <property type="entry name" value="TMEM260-like"/>
    <property type="match status" value="1"/>
</dbReference>
<sequence length="1098" mass="127276">MEIKKYKLVNNISGWIIFTIAAIVYLMTIEPTASFWDCSEFITSAYKLEVGHPPGAPIFMLVGNLVSHLAPNPSQVALVLNALSAILSALTILFLFWTITRFVGIFFLKDISKKISYSQLITILGAGVTGALAYTFSDTFWFSAVEGEVYAFSSFMTAIIFWLILKWKEKADEPHSSRWLILIAYLIGISIAIHLLILLCIPAITLVYYFHKKPNPTWKGIVITLAISFSIIISILYGLIQGLLKICGWFELLFVNVFQLPYNSGVLFYLLLIFSILSWAIWETMHDSKNFQKAKIAFIISITLLGIPFLGNGLGLGIFIIITLSFYLFVSKNIDVTILNTILISLGVITIGYSSYALIIIRSISNTPMNQNSPKNIFTLKSYLTREQYGETPLFYGQTFASKVKYENRGGVFEAATKDEGAIWSQISKKEPFEKDRYFESGRKKYYVYESNTLFPRMYSSLPQHIQGYKTWTNFKGIHFRVNSPQGSECRIKPTFGENLKFFLRYQVNFMYWRYFLWNFSGRQNNIQGYGEITNGNWITGIGFLDQLRLGPQDNMPDSIAKNKGHNKFYMLPLLLGIVGIFFQIHSGKKGIEQFWITFLLFFMTGLAIVIYLNQTPFQPRERDYAYAGSFYAFCIWIGIGTVGIIRVLKYFKIPNTATAISGTILCLLIPIQMASQTWDDHDRSGRFIVRDFAMNYLSTCEPNAIIFTNGDNDTFPLWYVQEVEGFRNDVRVCNLSYLQTDWYIDQMKRQAYESKPLPIEWKKHEYTQGKHDIAYIFNERKEPMQVEEILNRIKSENIKDKYLLSYNFEIDNIPSYKITIPVDSAAVIASGLVKPENAIWIPHYLLIDLGNKLNTNGEPTTDEKRYLTKDEMMILEILKNNKDWSRPIYYARTVGLDKYLRLFPYFRCDGIAYRIVPFEATRYQPIDIDIMYENVINKYHWGNLEQSDIYLDENTIQMIRTFRIIFGQLAMELIEKKKFERAKDVLDKCLKVIPSYNVPYDYSSTVPLANAYHQIGDKKKANELYIKLAEISLKDLKWYNRLNDHQYTSVTEDIKKNVIFLQNIIHYLLKNNPEIGEKYFSEFLKIIERFQKIMKNK</sequence>
<gene>
    <name evidence="2" type="ordered locus">CFPG_554</name>
</gene>
<feature type="transmembrane region" description="Helical" evidence="1">
    <location>
        <begin position="179"/>
        <end position="211"/>
    </location>
</feature>
<organism evidence="2 3">
    <name type="scientific">Azobacteroides pseudotrichonymphae genomovar. CFP2</name>
    <dbReference type="NCBI Taxonomy" id="511995"/>
    <lineage>
        <taxon>Bacteria</taxon>
        <taxon>Pseudomonadati</taxon>
        <taxon>Bacteroidota</taxon>
        <taxon>Bacteroidia</taxon>
        <taxon>Bacteroidales</taxon>
        <taxon>Candidatus Azobacteroides</taxon>
    </lineage>
</organism>
<dbReference type="SUPFAM" id="SSF48452">
    <property type="entry name" value="TPR-like"/>
    <property type="match status" value="1"/>
</dbReference>
<feature type="transmembrane region" description="Helical" evidence="1">
    <location>
        <begin position="120"/>
        <end position="137"/>
    </location>
</feature>
<feature type="transmembrane region" description="Helical" evidence="1">
    <location>
        <begin position="297"/>
        <end position="330"/>
    </location>
</feature>
<evidence type="ECO:0008006" key="4">
    <source>
        <dbReference type="Google" id="ProtNLM"/>
    </source>
</evidence>
<feature type="transmembrane region" description="Helical" evidence="1">
    <location>
        <begin position="149"/>
        <end position="167"/>
    </location>
</feature>
<accession>B6YRJ5</accession>
<keyword evidence="3" id="KW-1185">Reference proteome</keyword>
<dbReference type="Gene3D" id="1.25.40.10">
    <property type="entry name" value="Tetratricopeptide repeat domain"/>
    <property type="match status" value="1"/>
</dbReference>
<feature type="transmembrane region" description="Helical" evidence="1">
    <location>
        <begin position="82"/>
        <end position="108"/>
    </location>
</feature>
<dbReference type="PANTHER" id="PTHR16214">
    <property type="entry name" value="TRANSMEMBRANE PROTEIN 260"/>
    <property type="match status" value="1"/>
</dbReference>
<feature type="transmembrane region" description="Helical" evidence="1">
    <location>
        <begin position="342"/>
        <end position="361"/>
    </location>
</feature>
<dbReference type="KEGG" id="aps:CFPG_554"/>
<feature type="transmembrane region" description="Helical" evidence="1">
    <location>
        <begin position="594"/>
        <end position="613"/>
    </location>
</feature>
<feature type="transmembrane region" description="Helical" evidence="1">
    <location>
        <begin position="266"/>
        <end position="285"/>
    </location>
</feature>
<dbReference type="Proteomes" id="UP000000723">
    <property type="component" value="Chromosome"/>
</dbReference>